<name>A0A6C0DZU8_9ZZZZ</name>
<organism evidence="1">
    <name type="scientific">viral metagenome</name>
    <dbReference type="NCBI Taxonomy" id="1070528"/>
    <lineage>
        <taxon>unclassified sequences</taxon>
        <taxon>metagenomes</taxon>
        <taxon>organismal metagenomes</taxon>
    </lineage>
</organism>
<evidence type="ECO:0000313" key="1">
    <source>
        <dbReference type="EMBL" id="QHT21843.1"/>
    </source>
</evidence>
<sequence>MTDKIIGDRSGNIFWLPTKGEFYTETETKKLQENGENLGVFTGSRFVVDKKKDLYEGEYKYKKQSGKYLFIIEAEINE</sequence>
<protein>
    <submittedName>
        <fullName evidence="1">Uncharacterized protein</fullName>
    </submittedName>
</protein>
<reference evidence="1" key="1">
    <citation type="journal article" date="2020" name="Nature">
        <title>Giant virus diversity and host interactions through global metagenomics.</title>
        <authorList>
            <person name="Schulz F."/>
            <person name="Roux S."/>
            <person name="Paez-Espino D."/>
            <person name="Jungbluth S."/>
            <person name="Walsh D.A."/>
            <person name="Denef V.J."/>
            <person name="McMahon K.D."/>
            <person name="Konstantinidis K.T."/>
            <person name="Eloe-Fadrosh E.A."/>
            <person name="Kyrpides N.C."/>
            <person name="Woyke T."/>
        </authorList>
    </citation>
    <scope>NUCLEOTIDE SEQUENCE</scope>
    <source>
        <strain evidence="1">GVMAG-M-3300023179-103</strain>
    </source>
</reference>
<dbReference type="AlphaFoldDB" id="A0A6C0DZU8"/>
<proteinExistence type="predicted"/>
<dbReference type="EMBL" id="MN739697">
    <property type="protein sequence ID" value="QHT21843.1"/>
    <property type="molecule type" value="Genomic_DNA"/>
</dbReference>
<accession>A0A6C0DZU8</accession>